<sequence length="84" mass="9245">DTVRRLLDDGYRHFVELSPHPAITESSKLYSQEFYGLARRVLAPGGRLVAHTGPVAGRPRVLWTVESTLRAAGLGTAPYRVTGR</sequence>
<feature type="domain" description="PABS" evidence="5">
    <location>
        <begin position="1"/>
        <end position="84"/>
    </location>
</feature>
<gene>
    <name evidence="6" type="ORF">G3I38_22245</name>
</gene>
<comment type="similarity">
    <text evidence="1">Belongs to the spermidine/spermine synthase family.</text>
</comment>
<evidence type="ECO:0000256" key="1">
    <source>
        <dbReference type="ARBA" id="ARBA00007867"/>
    </source>
</evidence>
<evidence type="ECO:0000256" key="2">
    <source>
        <dbReference type="ARBA" id="ARBA00022679"/>
    </source>
</evidence>
<evidence type="ECO:0000313" key="6">
    <source>
        <dbReference type="EMBL" id="NEC81889.1"/>
    </source>
</evidence>
<evidence type="ECO:0000256" key="4">
    <source>
        <dbReference type="PROSITE-ProRule" id="PRU00354"/>
    </source>
</evidence>
<evidence type="ECO:0000259" key="5">
    <source>
        <dbReference type="PROSITE" id="PS51006"/>
    </source>
</evidence>
<dbReference type="InterPro" id="IPR030374">
    <property type="entry name" value="PABS"/>
</dbReference>
<dbReference type="PROSITE" id="PS51006">
    <property type="entry name" value="PABS_2"/>
    <property type="match status" value="1"/>
</dbReference>
<keyword evidence="2 4" id="KW-0808">Transferase</keyword>
<dbReference type="InterPro" id="IPR029063">
    <property type="entry name" value="SAM-dependent_MTases_sf"/>
</dbReference>
<dbReference type="GO" id="GO:0016740">
    <property type="term" value="F:transferase activity"/>
    <property type="evidence" value="ECO:0007669"/>
    <property type="project" value="UniProtKB-UniRule"/>
</dbReference>
<evidence type="ECO:0000256" key="3">
    <source>
        <dbReference type="ARBA" id="ARBA00023115"/>
    </source>
</evidence>
<dbReference type="GO" id="GO:0006596">
    <property type="term" value="P:polyamine biosynthetic process"/>
    <property type="evidence" value="ECO:0007669"/>
    <property type="project" value="UniProtKB-UniRule"/>
</dbReference>
<dbReference type="Gene3D" id="3.40.50.150">
    <property type="entry name" value="Vaccinia Virus protein VP39"/>
    <property type="match status" value="1"/>
</dbReference>
<dbReference type="SUPFAM" id="SSF53335">
    <property type="entry name" value="S-adenosyl-L-methionine-dependent methyltransferases"/>
    <property type="match status" value="1"/>
</dbReference>
<feature type="active site" description="Proton acceptor" evidence="4">
    <location>
        <position position="1"/>
    </location>
</feature>
<organism evidence="6">
    <name type="scientific">Streptomyces sp. SID7958</name>
    <dbReference type="NCBI Taxonomy" id="2706093"/>
    <lineage>
        <taxon>Bacteria</taxon>
        <taxon>Bacillati</taxon>
        <taxon>Actinomycetota</taxon>
        <taxon>Actinomycetes</taxon>
        <taxon>Kitasatosporales</taxon>
        <taxon>Streptomycetaceae</taxon>
        <taxon>Streptomyces</taxon>
    </lineage>
</organism>
<reference evidence="6" key="1">
    <citation type="submission" date="2020-01" db="EMBL/GenBank/DDBJ databases">
        <title>Insect and environment-associated Actinomycetes.</title>
        <authorList>
            <person name="Currrie C."/>
            <person name="Chevrette M."/>
            <person name="Carlson C."/>
            <person name="Stubbendieck R."/>
            <person name="Wendt-Pienkowski E."/>
        </authorList>
    </citation>
    <scope>NUCLEOTIDE SEQUENCE</scope>
    <source>
        <strain evidence="6">SID7958</strain>
    </source>
</reference>
<proteinExistence type="inferred from homology"/>
<keyword evidence="3 4" id="KW-0620">Polyamine biosynthesis</keyword>
<protein>
    <submittedName>
        <fullName evidence="6">Spermidine synthase</fullName>
    </submittedName>
</protein>
<feature type="non-terminal residue" evidence="6">
    <location>
        <position position="1"/>
    </location>
</feature>
<accession>A0A6G3U5V0</accession>
<dbReference type="EMBL" id="JAAGMU010001148">
    <property type="protein sequence ID" value="NEC81889.1"/>
    <property type="molecule type" value="Genomic_DNA"/>
</dbReference>
<dbReference type="AlphaFoldDB" id="A0A6G3U5V0"/>
<comment type="caution">
    <text evidence="6">The sequence shown here is derived from an EMBL/GenBank/DDBJ whole genome shotgun (WGS) entry which is preliminary data.</text>
</comment>
<feature type="non-terminal residue" evidence="6">
    <location>
        <position position="84"/>
    </location>
</feature>
<name>A0A6G3U5V0_9ACTN</name>